<evidence type="ECO:0000313" key="3">
    <source>
        <dbReference type="Proteomes" id="UP001273505"/>
    </source>
</evidence>
<dbReference type="EMBL" id="JAXAFO010000008">
    <property type="protein sequence ID" value="MDX6848981.1"/>
    <property type="molecule type" value="Genomic_DNA"/>
</dbReference>
<accession>A0ABU4RXV5</accession>
<evidence type="ECO:0000313" key="2">
    <source>
        <dbReference type="EMBL" id="MDX6848981.1"/>
    </source>
</evidence>
<dbReference type="Proteomes" id="UP001273505">
    <property type="component" value="Unassembled WGS sequence"/>
</dbReference>
<sequence>MSKENKSGAVKAKAHKRDASEGSVKLQMDGYRGVKMDLSSLGNNRAVQRQAMYVQRLLKGEEPSKA</sequence>
<proteinExistence type="predicted"/>
<comment type="caution">
    <text evidence="2">The sequence shown here is derived from an EMBL/GenBank/DDBJ whole genome shotgun (WGS) entry which is preliminary data.</text>
</comment>
<keyword evidence="3" id="KW-1185">Reference proteome</keyword>
<dbReference type="RefSeq" id="WP_302723474.1">
    <property type="nucleotide sequence ID" value="NZ_JAULRU010000617.1"/>
</dbReference>
<name>A0ABU4RXV5_9GAMM</name>
<protein>
    <submittedName>
        <fullName evidence="2">Uncharacterized protein</fullName>
    </submittedName>
</protein>
<evidence type="ECO:0000256" key="1">
    <source>
        <dbReference type="SAM" id="MobiDB-lite"/>
    </source>
</evidence>
<reference evidence="2 3" key="1">
    <citation type="submission" date="2023-11" db="EMBL/GenBank/DDBJ databases">
        <title>Gilvimarinus fulvus sp. nov., isolated from the surface of Kelp.</title>
        <authorList>
            <person name="Sun Y.Y."/>
            <person name="Gong Y."/>
            <person name="Du Z.J."/>
        </authorList>
    </citation>
    <scope>NUCLEOTIDE SEQUENCE [LARGE SCALE GENOMIC DNA]</scope>
    <source>
        <strain evidence="2 3">SDUM040013</strain>
    </source>
</reference>
<feature type="region of interest" description="Disordered" evidence="1">
    <location>
        <begin position="1"/>
        <end position="24"/>
    </location>
</feature>
<gene>
    <name evidence="2" type="ORF">SCD92_06390</name>
</gene>
<organism evidence="2 3">
    <name type="scientific">Gilvimarinus gilvus</name>
    <dbReference type="NCBI Taxonomy" id="3058038"/>
    <lineage>
        <taxon>Bacteria</taxon>
        <taxon>Pseudomonadati</taxon>
        <taxon>Pseudomonadota</taxon>
        <taxon>Gammaproteobacteria</taxon>
        <taxon>Cellvibrionales</taxon>
        <taxon>Cellvibrionaceae</taxon>
        <taxon>Gilvimarinus</taxon>
    </lineage>
</organism>